<sequence>MVVYLFHLFKTIAENMTRECFGYELKCPEAPQWRIRATSLCPDSSKYYCLDDAAKKRYLGNRLMKGVSENCTKVDVESPGKKIVIRGQFDAAYCDADRYQPIKYFTNVSGECLFQKSTCFGEGQIIHTDKNPVEDLTCRCDHAKGYTFTTPPKNQCFCVPSVEDCSCYRKICNSSTIGLSQ</sequence>
<keyword evidence="2" id="KW-1185">Reference proteome</keyword>
<feature type="non-terminal residue" evidence="1">
    <location>
        <position position="1"/>
    </location>
</feature>
<organism evidence="1 2">
    <name type="scientific">Mytilus galloprovincialis</name>
    <name type="common">Mediterranean mussel</name>
    <dbReference type="NCBI Taxonomy" id="29158"/>
    <lineage>
        <taxon>Eukaryota</taxon>
        <taxon>Metazoa</taxon>
        <taxon>Spiralia</taxon>
        <taxon>Lophotrochozoa</taxon>
        <taxon>Mollusca</taxon>
        <taxon>Bivalvia</taxon>
        <taxon>Autobranchia</taxon>
        <taxon>Pteriomorphia</taxon>
        <taxon>Mytilida</taxon>
        <taxon>Mytiloidea</taxon>
        <taxon>Mytilidae</taxon>
        <taxon>Mytilinae</taxon>
        <taxon>Mytilus</taxon>
    </lineage>
</organism>
<feature type="non-terminal residue" evidence="1">
    <location>
        <position position="181"/>
    </location>
</feature>
<evidence type="ECO:0000313" key="1">
    <source>
        <dbReference type="EMBL" id="OPL32854.1"/>
    </source>
</evidence>
<reference evidence="1 2" key="1">
    <citation type="journal article" date="2016" name="PLoS ONE">
        <title>A First Insight into the Genome of the Filter-Feeder Mussel Mytilus galloprovincialis.</title>
        <authorList>
            <person name="Murgarella M."/>
            <person name="Puiu D."/>
            <person name="Novoa B."/>
            <person name="Figueras A."/>
            <person name="Posada D."/>
            <person name="Canchaya C."/>
        </authorList>
    </citation>
    <scope>NUCLEOTIDE SEQUENCE [LARGE SCALE GENOMIC DNA]</scope>
    <source>
        <tissue evidence="1">Muscle</tissue>
    </source>
</reference>
<accession>A0A3L5TSI6</accession>
<name>A0A3L5TSI6_MYTGA</name>
<gene>
    <name evidence="1" type="ORF">AM593_07477</name>
</gene>
<dbReference type="EMBL" id="KV586394">
    <property type="protein sequence ID" value="OPL32854.1"/>
    <property type="molecule type" value="Genomic_DNA"/>
</dbReference>
<dbReference type="Proteomes" id="UP000266721">
    <property type="component" value="Unassembled WGS sequence"/>
</dbReference>
<comment type="caution">
    <text evidence="1">The sequence shown here is derived from an EMBL/GenBank/DDBJ whole genome shotgun (WGS) entry which is preliminary data.</text>
</comment>
<protein>
    <submittedName>
        <fullName evidence="1">Uncharacterized protein</fullName>
    </submittedName>
</protein>
<evidence type="ECO:0000313" key="2">
    <source>
        <dbReference type="Proteomes" id="UP000266721"/>
    </source>
</evidence>
<proteinExistence type="predicted"/>
<dbReference type="AlphaFoldDB" id="A0A3L5TSI6"/>